<dbReference type="InterPro" id="IPR036567">
    <property type="entry name" value="RHF-like"/>
</dbReference>
<dbReference type="PANTHER" id="PTHR33231">
    <property type="entry name" value="30S RIBOSOMAL PROTEIN"/>
    <property type="match status" value="1"/>
</dbReference>
<dbReference type="PANTHER" id="PTHR33231:SF1">
    <property type="entry name" value="30S RIBOSOMAL PROTEIN"/>
    <property type="match status" value="1"/>
</dbReference>
<dbReference type="Proteomes" id="UP000541810">
    <property type="component" value="Unassembled WGS sequence"/>
</dbReference>
<comment type="subunit">
    <text evidence="2">Associates exclusively with 100S ribosomes, which are dimers of 70S ribosomes.</text>
</comment>
<proteinExistence type="predicted"/>
<reference evidence="4 5" key="1">
    <citation type="submission" date="2020-08" db="EMBL/GenBank/DDBJ databases">
        <title>Genomic Encyclopedia of Type Strains, Phase IV (KMG-IV): sequencing the most valuable type-strain genomes for metagenomic binning, comparative biology and taxonomic classification.</title>
        <authorList>
            <person name="Goeker M."/>
        </authorList>
    </citation>
    <scope>NUCLEOTIDE SEQUENCE [LARGE SCALE GENOMIC DNA]</scope>
    <source>
        <strain evidence="4 5">DSM 103725</strain>
    </source>
</reference>
<evidence type="ECO:0000313" key="4">
    <source>
        <dbReference type="EMBL" id="MBB6428689.1"/>
    </source>
</evidence>
<dbReference type="RefSeq" id="WP_184676050.1">
    <property type="nucleotide sequence ID" value="NZ_JACHGY010000001.1"/>
</dbReference>
<keyword evidence="5" id="KW-1185">Reference proteome</keyword>
<dbReference type="Pfam" id="PF02482">
    <property type="entry name" value="Ribosomal_S30AE"/>
    <property type="match status" value="1"/>
</dbReference>
<dbReference type="NCBIfam" id="TIGR00741">
    <property type="entry name" value="yfiA"/>
    <property type="match status" value="1"/>
</dbReference>
<evidence type="ECO:0000313" key="5">
    <source>
        <dbReference type="Proteomes" id="UP000541810"/>
    </source>
</evidence>
<gene>
    <name evidence="4" type="ORF">HNQ40_000495</name>
</gene>
<name>A0A7X0H3U5_9BACT</name>
<evidence type="ECO:0000256" key="3">
    <source>
        <dbReference type="ARBA" id="ARBA00041148"/>
    </source>
</evidence>
<comment type="caution">
    <text evidence="4">The sequence shown here is derived from an EMBL/GenBank/DDBJ whole genome shotgun (WGS) entry which is preliminary data.</text>
</comment>
<keyword evidence="1" id="KW-0810">Translation regulation</keyword>
<protein>
    <recommendedName>
        <fullName evidence="3">Ribosome hibernation promoting factor</fullName>
    </recommendedName>
</protein>
<organism evidence="4 5">
    <name type="scientific">Algisphaera agarilytica</name>
    <dbReference type="NCBI Taxonomy" id="1385975"/>
    <lineage>
        <taxon>Bacteria</taxon>
        <taxon>Pseudomonadati</taxon>
        <taxon>Planctomycetota</taxon>
        <taxon>Phycisphaerae</taxon>
        <taxon>Phycisphaerales</taxon>
        <taxon>Phycisphaeraceae</taxon>
        <taxon>Algisphaera</taxon>
    </lineage>
</organism>
<dbReference type="InterPro" id="IPR050574">
    <property type="entry name" value="HPF/YfiA_ribosome-assoc"/>
</dbReference>
<accession>A0A7X0H3U5</accession>
<dbReference type="Gene3D" id="3.30.160.100">
    <property type="entry name" value="Ribosome hibernation promotion factor-like"/>
    <property type="match status" value="1"/>
</dbReference>
<sequence length="100" mass="11554">MDILVNGRHLEITDPIRDYTHEKAGKLSRYFDRISKVEVVLTHKDAHSYDVEMIAHVDGHEHFVSHGTHDDVYTAIDTAESKLARQLTDHKDKLVHRNRG</sequence>
<evidence type="ECO:0000256" key="1">
    <source>
        <dbReference type="ARBA" id="ARBA00022845"/>
    </source>
</evidence>
<dbReference type="GO" id="GO:0043024">
    <property type="term" value="F:ribosomal small subunit binding"/>
    <property type="evidence" value="ECO:0007669"/>
    <property type="project" value="TreeGrafter"/>
</dbReference>
<dbReference type="EMBL" id="JACHGY010000001">
    <property type="protein sequence ID" value="MBB6428689.1"/>
    <property type="molecule type" value="Genomic_DNA"/>
</dbReference>
<dbReference type="CDD" id="cd00552">
    <property type="entry name" value="RaiA"/>
    <property type="match status" value="1"/>
</dbReference>
<dbReference type="InterPro" id="IPR003489">
    <property type="entry name" value="RHF/RaiA"/>
</dbReference>
<dbReference type="GO" id="GO:0022627">
    <property type="term" value="C:cytosolic small ribosomal subunit"/>
    <property type="evidence" value="ECO:0007669"/>
    <property type="project" value="TreeGrafter"/>
</dbReference>
<dbReference type="GO" id="GO:0045900">
    <property type="term" value="P:negative regulation of translational elongation"/>
    <property type="evidence" value="ECO:0007669"/>
    <property type="project" value="TreeGrafter"/>
</dbReference>
<dbReference type="SUPFAM" id="SSF69754">
    <property type="entry name" value="Ribosome binding protein Y (YfiA homologue)"/>
    <property type="match status" value="1"/>
</dbReference>
<dbReference type="AlphaFoldDB" id="A0A7X0H3U5"/>
<evidence type="ECO:0000256" key="2">
    <source>
        <dbReference type="ARBA" id="ARBA00038695"/>
    </source>
</evidence>